<dbReference type="EMBL" id="CAFAAL010000189">
    <property type="protein sequence ID" value="CAB4816698.1"/>
    <property type="molecule type" value="Genomic_DNA"/>
</dbReference>
<keyword evidence="6" id="KW-0472">Membrane</keyword>
<dbReference type="GO" id="GO:0005737">
    <property type="term" value="C:cytoplasm"/>
    <property type="evidence" value="ECO:0007669"/>
    <property type="project" value="TreeGrafter"/>
</dbReference>
<dbReference type="Pfam" id="PF01697">
    <property type="entry name" value="Glyco_transf_92"/>
    <property type="match status" value="1"/>
</dbReference>
<organism evidence="7">
    <name type="scientific">freshwater metagenome</name>
    <dbReference type="NCBI Taxonomy" id="449393"/>
    <lineage>
        <taxon>unclassified sequences</taxon>
        <taxon>metagenomes</taxon>
        <taxon>ecological metagenomes</taxon>
    </lineage>
</organism>
<dbReference type="AlphaFoldDB" id="A0A6J6ZC40"/>
<evidence type="ECO:0000256" key="4">
    <source>
        <dbReference type="ARBA" id="ARBA00022692"/>
    </source>
</evidence>
<evidence type="ECO:0000256" key="2">
    <source>
        <dbReference type="ARBA" id="ARBA00022676"/>
    </source>
</evidence>
<keyword evidence="2" id="KW-0328">Glycosyltransferase</keyword>
<dbReference type="InterPro" id="IPR029044">
    <property type="entry name" value="Nucleotide-diphossugar_trans"/>
</dbReference>
<evidence type="ECO:0000256" key="3">
    <source>
        <dbReference type="ARBA" id="ARBA00022679"/>
    </source>
</evidence>
<accession>A0A6J6ZC40</accession>
<dbReference type="GO" id="GO:0016020">
    <property type="term" value="C:membrane"/>
    <property type="evidence" value="ECO:0007669"/>
    <property type="project" value="UniProtKB-SubCell"/>
</dbReference>
<dbReference type="SUPFAM" id="SSF53448">
    <property type="entry name" value="Nucleotide-diphospho-sugar transferases"/>
    <property type="match status" value="1"/>
</dbReference>
<evidence type="ECO:0000313" key="7">
    <source>
        <dbReference type="EMBL" id="CAB4816698.1"/>
    </source>
</evidence>
<protein>
    <submittedName>
        <fullName evidence="7">Unannotated protein</fullName>
    </submittedName>
</protein>
<evidence type="ECO:0000256" key="1">
    <source>
        <dbReference type="ARBA" id="ARBA00004167"/>
    </source>
</evidence>
<reference evidence="7" key="1">
    <citation type="submission" date="2020-05" db="EMBL/GenBank/DDBJ databases">
        <authorList>
            <person name="Chiriac C."/>
            <person name="Salcher M."/>
            <person name="Ghai R."/>
            <person name="Kavagutti S V."/>
        </authorList>
    </citation>
    <scope>NUCLEOTIDE SEQUENCE</scope>
</reference>
<dbReference type="GO" id="GO:0016757">
    <property type="term" value="F:glycosyltransferase activity"/>
    <property type="evidence" value="ECO:0007669"/>
    <property type="project" value="UniProtKB-KW"/>
</dbReference>
<evidence type="ECO:0000256" key="6">
    <source>
        <dbReference type="ARBA" id="ARBA00023136"/>
    </source>
</evidence>
<comment type="subcellular location">
    <subcellularLocation>
        <location evidence="1">Membrane</location>
        <topology evidence="1">Single-pass membrane protein</topology>
    </subcellularLocation>
</comment>
<gene>
    <name evidence="7" type="ORF">UFOPK3004_01596</name>
</gene>
<keyword evidence="5" id="KW-1133">Transmembrane helix</keyword>
<name>A0A6J6ZC40_9ZZZZ</name>
<dbReference type="InterPro" id="IPR008166">
    <property type="entry name" value="Glyco_transf_92"/>
</dbReference>
<sequence length="296" mass="34587">MHYLSVASPFKDEGPYLVEWIEFHLEQGVEHFYLYNHHSSDDGPSRVQPFVDAGVVTLINWDRDSKHGVVKHCIENFKEASRWIAFIDLDEFLYSTEGRLPELLTEYEEHPALFVHWLCFGSSHHTSKPTGGVLENFLWRADEKWLRNGQGKSIVNPREVEISKTRTVHRMSYHNNAGDVDEDKLSPDRRVGLAARISRALFKSSHDSLYAQIAKRLALLLPTRIDPYSGHHTRITHKRIRINHYIVKSKEEYLGKMKRMSRRPMKYNLTFFKYHDRNEVHDDRFAARSPRSSSGS</sequence>
<proteinExistence type="predicted"/>
<dbReference type="PANTHER" id="PTHR21461:SF69">
    <property type="entry name" value="GLYCOSYLTRANSFERASE FAMILY 92 PROTEIN"/>
    <property type="match status" value="1"/>
</dbReference>
<dbReference type="PANTHER" id="PTHR21461">
    <property type="entry name" value="GLYCOSYLTRANSFERASE FAMILY 92 PROTEIN"/>
    <property type="match status" value="1"/>
</dbReference>
<keyword evidence="3" id="KW-0808">Transferase</keyword>
<keyword evidence="4" id="KW-0812">Transmembrane</keyword>
<evidence type="ECO:0000256" key="5">
    <source>
        <dbReference type="ARBA" id="ARBA00022989"/>
    </source>
</evidence>